<dbReference type="GO" id="GO:0005891">
    <property type="term" value="C:voltage-gated calcium channel complex"/>
    <property type="evidence" value="ECO:0007669"/>
    <property type="project" value="TreeGrafter"/>
</dbReference>
<dbReference type="PANTHER" id="PTHR10166:SF37">
    <property type="entry name" value="STOLID, ISOFORM H"/>
    <property type="match status" value="1"/>
</dbReference>
<sequence>RLPNLFITVSAPVLDHHNFTVSHKMVRTANLLGVAGIDIPIREIIKYIPAFKLGANGHAFAINNNGYVIFHPDLRPMFQDLVKPYFSSVDMLEVEIPDNDKGP</sequence>
<evidence type="ECO:0000313" key="2">
    <source>
        <dbReference type="Proteomes" id="UP000285301"/>
    </source>
</evidence>
<dbReference type="GO" id="GO:0005245">
    <property type="term" value="F:voltage-gated calcium channel activity"/>
    <property type="evidence" value="ECO:0007669"/>
    <property type="project" value="TreeGrafter"/>
</dbReference>
<dbReference type="InterPro" id="IPR051173">
    <property type="entry name" value="Ca_channel_alpha-2/delta"/>
</dbReference>
<feature type="non-terminal residue" evidence="1">
    <location>
        <position position="103"/>
    </location>
</feature>
<organism evidence="1 2">
    <name type="scientific">Dinothrombium tinctorium</name>
    <dbReference type="NCBI Taxonomy" id="1965070"/>
    <lineage>
        <taxon>Eukaryota</taxon>
        <taxon>Metazoa</taxon>
        <taxon>Ecdysozoa</taxon>
        <taxon>Arthropoda</taxon>
        <taxon>Chelicerata</taxon>
        <taxon>Arachnida</taxon>
        <taxon>Acari</taxon>
        <taxon>Acariformes</taxon>
        <taxon>Trombidiformes</taxon>
        <taxon>Prostigmata</taxon>
        <taxon>Anystina</taxon>
        <taxon>Parasitengona</taxon>
        <taxon>Trombidioidea</taxon>
        <taxon>Trombidiidae</taxon>
        <taxon>Dinothrombium</taxon>
    </lineage>
</organism>
<feature type="non-terminal residue" evidence="1">
    <location>
        <position position="1"/>
    </location>
</feature>
<dbReference type="STRING" id="1965070.A0A3S3RFB8"/>
<dbReference type="PANTHER" id="PTHR10166">
    <property type="entry name" value="VOLTAGE-DEPENDENT CALCIUM CHANNEL SUBUNIT ALPHA-2/DELTA-RELATED"/>
    <property type="match status" value="1"/>
</dbReference>
<comment type="caution">
    <text evidence="1">The sequence shown here is derived from an EMBL/GenBank/DDBJ whole genome shotgun (WGS) entry which is preliminary data.</text>
</comment>
<name>A0A3S3RFB8_9ACAR</name>
<accession>A0A3S3RFB8</accession>
<keyword evidence="2" id="KW-1185">Reference proteome</keyword>
<dbReference type="AlphaFoldDB" id="A0A3S3RFB8"/>
<dbReference type="Gene3D" id="3.30.450.20">
    <property type="entry name" value="PAS domain"/>
    <property type="match status" value="1"/>
</dbReference>
<dbReference type="OrthoDB" id="10054666at2759"/>
<dbReference type="EMBL" id="NCKU01017648">
    <property type="protein sequence ID" value="RWR98956.1"/>
    <property type="molecule type" value="Genomic_DNA"/>
</dbReference>
<gene>
    <name evidence="1" type="ORF">B4U79_07894</name>
</gene>
<dbReference type="Proteomes" id="UP000285301">
    <property type="component" value="Unassembled WGS sequence"/>
</dbReference>
<protein>
    <submittedName>
        <fullName evidence="1">Voltage-dependent calcium channel subunit alpha-2/delta-3-like protein</fullName>
    </submittedName>
</protein>
<evidence type="ECO:0000313" key="1">
    <source>
        <dbReference type="EMBL" id="RWR98956.1"/>
    </source>
</evidence>
<reference evidence="1 2" key="1">
    <citation type="journal article" date="2018" name="Gigascience">
        <title>Genomes of trombidid mites reveal novel predicted allergens and laterally-transferred genes associated with secondary metabolism.</title>
        <authorList>
            <person name="Dong X."/>
            <person name="Chaisiri K."/>
            <person name="Xia D."/>
            <person name="Armstrong S.D."/>
            <person name="Fang Y."/>
            <person name="Donnelly M.J."/>
            <person name="Kadowaki T."/>
            <person name="McGarry J.W."/>
            <person name="Darby A.C."/>
            <person name="Makepeace B.L."/>
        </authorList>
    </citation>
    <scope>NUCLEOTIDE SEQUENCE [LARGE SCALE GENOMIC DNA]</scope>
    <source>
        <strain evidence="1">UoL-WK</strain>
    </source>
</reference>
<proteinExistence type="predicted"/>